<comment type="caution">
    <text evidence="1">The sequence shown here is derived from an EMBL/GenBank/DDBJ whole genome shotgun (WGS) entry which is preliminary data.</text>
</comment>
<reference evidence="1" key="1">
    <citation type="submission" date="2021-10" db="EMBL/GenBank/DDBJ databases">
        <title>Tropical sea cucumber genome reveals ecological adaptation and Cuvierian tubules defense mechanism.</title>
        <authorList>
            <person name="Chen T."/>
        </authorList>
    </citation>
    <scope>NUCLEOTIDE SEQUENCE</scope>
    <source>
        <strain evidence="1">Nanhai2018</strain>
        <tissue evidence="1">Muscle</tissue>
    </source>
</reference>
<gene>
    <name evidence="1" type="ORF">HOLleu_11667</name>
</gene>
<dbReference type="AlphaFoldDB" id="A0A9Q1CFH9"/>
<evidence type="ECO:0000313" key="2">
    <source>
        <dbReference type="Proteomes" id="UP001152320"/>
    </source>
</evidence>
<sequence>MATKGPEPLFCLQHSRFATQDGWKVYDLSLSFSGNIAVSGGNENTRRSFINIYHVKNSDSRDKPKIIYSKEFEVYLSEGRNYWARLVSFVGSDDSQLASCLCNKLELFDVSKDEVLRSCFLNGRAHCLFVGGKEIFISFFQSNTIAVYGTPNLNVIKSIVLQGFGIEDVCWPCGITVATGRFFVCVGYDGADSNFKSLILEENSGKVVSELTKPTGTNWYAECIDVCASLGVVAVVWYDSYYINNKMRFQVVFYSLLDENDSNFSFLKVDVEFGVLGIRISDRGDKVITWNKVTSEVKVFDMADFFTYNHVKENLASQLQTEECSKLADFFALPKDQTNAILQSVRPTEKLLLALENEGVIQPHNVERLAEAFTELGINLSCYTLIDFFQKTRFRGTLYDRFLATLSAHLTSSIVAGLCEYFDISEEKTSCLTSSKDPGLSFLLTLDEINVIKPSAVTALEQPFTELKLVQALAKVYEYQSTVEDAINQLQTSCEETEEGKPTCVIISDLV</sequence>
<accession>A0A9Q1CFH9</accession>
<dbReference type="Proteomes" id="UP001152320">
    <property type="component" value="Chromosome 4"/>
</dbReference>
<dbReference type="SUPFAM" id="SSF101908">
    <property type="entry name" value="Putative isomerase YbhE"/>
    <property type="match status" value="1"/>
</dbReference>
<protein>
    <submittedName>
        <fullName evidence="1">Uncharacterized protein</fullName>
    </submittedName>
</protein>
<dbReference type="EMBL" id="JAIZAY010000004">
    <property type="protein sequence ID" value="KAJ8044257.1"/>
    <property type="molecule type" value="Genomic_DNA"/>
</dbReference>
<evidence type="ECO:0000313" key="1">
    <source>
        <dbReference type="EMBL" id="KAJ8044257.1"/>
    </source>
</evidence>
<keyword evidence="2" id="KW-1185">Reference proteome</keyword>
<organism evidence="1 2">
    <name type="scientific">Holothuria leucospilota</name>
    <name type="common">Black long sea cucumber</name>
    <name type="synonym">Mertensiothuria leucospilota</name>
    <dbReference type="NCBI Taxonomy" id="206669"/>
    <lineage>
        <taxon>Eukaryota</taxon>
        <taxon>Metazoa</taxon>
        <taxon>Echinodermata</taxon>
        <taxon>Eleutherozoa</taxon>
        <taxon>Echinozoa</taxon>
        <taxon>Holothuroidea</taxon>
        <taxon>Aspidochirotacea</taxon>
        <taxon>Aspidochirotida</taxon>
        <taxon>Holothuriidae</taxon>
        <taxon>Holothuria</taxon>
    </lineage>
</organism>
<proteinExistence type="predicted"/>
<name>A0A9Q1CFH9_HOLLE</name>